<reference evidence="1 2" key="1">
    <citation type="submission" date="2016-12" db="EMBL/GenBank/DDBJ databases">
        <title>Complete genome sequence of Clostridium kluyveri JZZ isolated from the pit mud of a Chinese flavor liquor-making factory.</title>
        <authorList>
            <person name="Wang Y."/>
        </authorList>
    </citation>
    <scope>NUCLEOTIDE SEQUENCE [LARGE SCALE GENOMIC DNA]</scope>
    <source>
        <strain evidence="1 2">JZZ</strain>
    </source>
</reference>
<dbReference type="AlphaFoldDB" id="A0A1L5FA13"/>
<name>A0A1L5FA13_CLOKL</name>
<dbReference type="PROSITE" id="PS00092">
    <property type="entry name" value="N6_MTASE"/>
    <property type="match status" value="1"/>
</dbReference>
<dbReference type="Proteomes" id="UP000184604">
    <property type="component" value="Chromosome"/>
</dbReference>
<dbReference type="Gene3D" id="3.40.50.150">
    <property type="entry name" value="Vaccinia Virus protein VP39"/>
    <property type="match status" value="1"/>
</dbReference>
<evidence type="ECO:0000313" key="2">
    <source>
        <dbReference type="Proteomes" id="UP000184604"/>
    </source>
</evidence>
<accession>A0A1L5FA13</accession>
<gene>
    <name evidence="1" type="ORF">BS101_14520</name>
</gene>
<dbReference type="InterPro" id="IPR002052">
    <property type="entry name" value="DNA_methylase_N6_adenine_CS"/>
</dbReference>
<evidence type="ECO:0008006" key="3">
    <source>
        <dbReference type="Google" id="ProtNLM"/>
    </source>
</evidence>
<sequence length="159" mass="18053">MPIYITYNGCTDTSGSSSKYKSFIAKYNKDGTFASKTEIYTRSTGLITLAKIPNNKLWVIIEYGICLQLNEVHNKDVNDDDYAADKALEDIEEPISKTGDIWLLGKHRLICGDSTKLLDVEKSMDRKKANLCVIDPPYNVNYSAGKENERVIKNDTWRF</sequence>
<dbReference type="EMBL" id="CP018335">
    <property type="protein sequence ID" value="APM39858.1"/>
    <property type="molecule type" value="Genomic_DNA"/>
</dbReference>
<dbReference type="GO" id="GO:0008168">
    <property type="term" value="F:methyltransferase activity"/>
    <property type="evidence" value="ECO:0007669"/>
    <property type="project" value="InterPro"/>
</dbReference>
<protein>
    <recommendedName>
        <fullName evidence="3">DNA methylase N-4/N-6 domain-containing protein</fullName>
    </recommendedName>
</protein>
<proteinExistence type="predicted"/>
<dbReference type="GO" id="GO:0032259">
    <property type="term" value="P:methylation"/>
    <property type="evidence" value="ECO:0007669"/>
    <property type="project" value="InterPro"/>
</dbReference>
<dbReference type="InterPro" id="IPR029063">
    <property type="entry name" value="SAM-dependent_MTases_sf"/>
</dbReference>
<evidence type="ECO:0000313" key="1">
    <source>
        <dbReference type="EMBL" id="APM39858.1"/>
    </source>
</evidence>
<dbReference type="SUPFAM" id="SSF53335">
    <property type="entry name" value="S-adenosyl-L-methionine-dependent methyltransferases"/>
    <property type="match status" value="1"/>
</dbReference>
<dbReference type="GO" id="GO:0003676">
    <property type="term" value="F:nucleic acid binding"/>
    <property type="evidence" value="ECO:0007669"/>
    <property type="project" value="InterPro"/>
</dbReference>
<organism evidence="1 2">
    <name type="scientific">Clostridium kluyveri</name>
    <dbReference type="NCBI Taxonomy" id="1534"/>
    <lineage>
        <taxon>Bacteria</taxon>
        <taxon>Bacillati</taxon>
        <taxon>Bacillota</taxon>
        <taxon>Clostridia</taxon>
        <taxon>Eubacteriales</taxon>
        <taxon>Clostridiaceae</taxon>
        <taxon>Clostridium</taxon>
    </lineage>
</organism>